<gene>
    <name evidence="10 11" type="primary">plsY</name>
    <name evidence="11" type="ORF">OW763_02900</name>
</gene>
<dbReference type="SMART" id="SM01207">
    <property type="entry name" value="G3P_acyltransf"/>
    <property type="match status" value="1"/>
</dbReference>
<comment type="function">
    <text evidence="10">Catalyzes the transfer of an acyl group from acyl-phosphate (acyl-PO(4)) to glycerol-3-phosphate (G3P) to form lysophosphatidic acid (LPA). This enzyme utilizes acyl-phosphate as fatty acyl donor, but not acyl-CoA or acyl-ACP.</text>
</comment>
<feature type="transmembrane region" description="Helical" evidence="10">
    <location>
        <begin position="80"/>
        <end position="101"/>
    </location>
</feature>
<dbReference type="PANTHER" id="PTHR30309">
    <property type="entry name" value="INNER MEMBRANE PROTEIN YGIH"/>
    <property type="match status" value="1"/>
</dbReference>
<keyword evidence="1 10" id="KW-1003">Cell membrane</keyword>
<dbReference type="EC" id="2.3.1.275" evidence="10"/>
<comment type="caution">
    <text evidence="10">Lacks conserved residue(s) required for the propagation of feature annotation.</text>
</comment>
<evidence type="ECO:0000256" key="6">
    <source>
        <dbReference type="ARBA" id="ARBA00023098"/>
    </source>
</evidence>
<keyword evidence="7 10" id="KW-0472">Membrane</keyword>
<name>A0ABT4CWD9_9CLOT</name>
<organism evidence="11 12">
    <name type="scientific">Clostridium aestuarii</name>
    <dbReference type="NCBI Taxonomy" id="338193"/>
    <lineage>
        <taxon>Bacteria</taxon>
        <taxon>Bacillati</taxon>
        <taxon>Bacillota</taxon>
        <taxon>Clostridia</taxon>
        <taxon>Eubacteriales</taxon>
        <taxon>Clostridiaceae</taxon>
        <taxon>Clostridium</taxon>
    </lineage>
</organism>
<keyword evidence="6 10" id="KW-0443">Lipid metabolism</keyword>
<dbReference type="EMBL" id="JAPQER010000001">
    <property type="protein sequence ID" value="MCY6483304.1"/>
    <property type="molecule type" value="Genomic_DNA"/>
</dbReference>
<comment type="caution">
    <text evidence="11">The sequence shown here is derived from an EMBL/GenBank/DDBJ whole genome shotgun (WGS) entry which is preliminary data.</text>
</comment>
<keyword evidence="2 10" id="KW-0444">Lipid biosynthesis</keyword>
<dbReference type="Pfam" id="PF02660">
    <property type="entry name" value="G3P_acyltransf"/>
    <property type="match status" value="1"/>
</dbReference>
<comment type="similarity">
    <text evidence="10">Belongs to the PlsY family.</text>
</comment>
<evidence type="ECO:0000256" key="7">
    <source>
        <dbReference type="ARBA" id="ARBA00023136"/>
    </source>
</evidence>
<comment type="subunit">
    <text evidence="10">Probably interacts with PlsX.</text>
</comment>
<comment type="pathway">
    <text evidence="10">Lipid metabolism; phospholipid metabolism.</text>
</comment>
<sequence length="202" mass="21956">MRIIIAAAIGYLLGNVQAAYILGKLVKKIDIREHGNSNAGASNVTTVMGWKYGIITALVDIMKAVVAVLIIEAIWTDSSFLPFIAGIFVILGHVFPIFLGFKGGKGTASIIGMVLAIDYRIAVILIISIIIITIITDYIAIGTIVIVSILPVAIYIANYPMQAVIVCIVIAVLSIYKHVPNVKRIIKKEEIGLKETIRRKKK</sequence>
<evidence type="ECO:0000256" key="9">
    <source>
        <dbReference type="ARBA" id="ARBA00023264"/>
    </source>
</evidence>
<dbReference type="InterPro" id="IPR003811">
    <property type="entry name" value="G3P_acylTferase_PlsY"/>
</dbReference>
<keyword evidence="8 10" id="KW-0594">Phospholipid biosynthesis</keyword>
<keyword evidence="12" id="KW-1185">Reference proteome</keyword>
<dbReference type="NCBIfam" id="TIGR00023">
    <property type="entry name" value="glycerol-3-phosphate 1-O-acyltransferase PlsY"/>
    <property type="match status" value="1"/>
</dbReference>
<dbReference type="PANTHER" id="PTHR30309:SF0">
    <property type="entry name" value="GLYCEROL-3-PHOSPHATE ACYLTRANSFERASE-RELATED"/>
    <property type="match status" value="1"/>
</dbReference>
<evidence type="ECO:0000256" key="5">
    <source>
        <dbReference type="ARBA" id="ARBA00022989"/>
    </source>
</evidence>
<keyword evidence="9 10" id="KW-1208">Phospholipid metabolism</keyword>
<protein>
    <recommendedName>
        <fullName evidence="10">Glycerol-3-phosphate acyltransferase</fullName>
    </recommendedName>
    <alternativeName>
        <fullName evidence="10">Acyl-PO4 G3P acyltransferase</fullName>
    </alternativeName>
    <alternativeName>
        <fullName evidence="10">Acyl-phosphate--glycerol-3-phosphate acyltransferase</fullName>
    </alternativeName>
    <alternativeName>
        <fullName evidence="10">G3P acyltransferase</fullName>
        <shortName evidence="10">GPAT</shortName>
        <ecNumber evidence="10">2.3.1.275</ecNumber>
    </alternativeName>
    <alternativeName>
        <fullName evidence="10">Lysophosphatidic acid synthase</fullName>
        <shortName evidence="10">LPA synthase</shortName>
    </alternativeName>
</protein>
<evidence type="ECO:0000256" key="1">
    <source>
        <dbReference type="ARBA" id="ARBA00022475"/>
    </source>
</evidence>
<evidence type="ECO:0000256" key="8">
    <source>
        <dbReference type="ARBA" id="ARBA00023209"/>
    </source>
</evidence>
<evidence type="ECO:0000313" key="12">
    <source>
        <dbReference type="Proteomes" id="UP001078443"/>
    </source>
</evidence>
<dbReference type="GO" id="GO:0004366">
    <property type="term" value="F:glycerol-3-phosphate O-acyltransferase activity"/>
    <property type="evidence" value="ECO:0007669"/>
    <property type="project" value="UniProtKB-EC"/>
</dbReference>
<keyword evidence="3 10" id="KW-0808">Transferase</keyword>
<evidence type="ECO:0000256" key="4">
    <source>
        <dbReference type="ARBA" id="ARBA00022692"/>
    </source>
</evidence>
<reference evidence="11" key="1">
    <citation type="submission" date="2022-12" db="EMBL/GenBank/DDBJ databases">
        <authorList>
            <person name="Wang J."/>
        </authorList>
    </citation>
    <scope>NUCLEOTIDE SEQUENCE</scope>
    <source>
        <strain evidence="11">HY-45-18</strain>
    </source>
</reference>
<keyword evidence="5 10" id="KW-1133">Transmembrane helix</keyword>
<keyword evidence="11" id="KW-0012">Acyltransferase</keyword>
<dbReference type="Proteomes" id="UP001078443">
    <property type="component" value="Unassembled WGS sequence"/>
</dbReference>
<feature type="transmembrane region" description="Helical" evidence="10">
    <location>
        <begin position="163"/>
        <end position="179"/>
    </location>
</feature>
<evidence type="ECO:0000256" key="2">
    <source>
        <dbReference type="ARBA" id="ARBA00022516"/>
    </source>
</evidence>
<comment type="subcellular location">
    <subcellularLocation>
        <location evidence="10">Cell membrane</location>
        <topology evidence="10">Multi-pass membrane protein</topology>
    </subcellularLocation>
</comment>
<proteinExistence type="inferred from homology"/>
<evidence type="ECO:0000256" key="10">
    <source>
        <dbReference type="HAMAP-Rule" id="MF_01043"/>
    </source>
</evidence>
<evidence type="ECO:0000256" key="3">
    <source>
        <dbReference type="ARBA" id="ARBA00022679"/>
    </source>
</evidence>
<feature type="transmembrane region" description="Helical" evidence="10">
    <location>
        <begin position="52"/>
        <end position="71"/>
    </location>
</feature>
<keyword evidence="4 10" id="KW-0812">Transmembrane</keyword>
<accession>A0ABT4CWD9</accession>
<comment type="catalytic activity">
    <reaction evidence="10">
        <text>an acyl phosphate + sn-glycerol 3-phosphate = a 1-acyl-sn-glycero-3-phosphate + phosphate</text>
        <dbReference type="Rhea" id="RHEA:34075"/>
        <dbReference type="ChEBI" id="CHEBI:43474"/>
        <dbReference type="ChEBI" id="CHEBI:57597"/>
        <dbReference type="ChEBI" id="CHEBI:57970"/>
        <dbReference type="ChEBI" id="CHEBI:59918"/>
        <dbReference type="EC" id="2.3.1.275"/>
    </reaction>
</comment>
<dbReference type="RefSeq" id="WP_268039557.1">
    <property type="nucleotide sequence ID" value="NZ_JAPQER010000001.1"/>
</dbReference>
<evidence type="ECO:0000313" key="11">
    <source>
        <dbReference type="EMBL" id="MCY6483304.1"/>
    </source>
</evidence>
<dbReference type="HAMAP" id="MF_01043">
    <property type="entry name" value="PlsY"/>
    <property type="match status" value="1"/>
</dbReference>